<dbReference type="PROSITE" id="PS51257">
    <property type="entry name" value="PROKAR_LIPOPROTEIN"/>
    <property type="match status" value="1"/>
</dbReference>
<name>A0ABW3I782_9PAST</name>
<dbReference type="EMBL" id="JBHTJN010000008">
    <property type="protein sequence ID" value="MFD0965796.1"/>
    <property type="molecule type" value="Genomic_DNA"/>
</dbReference>
<evidence type="ECO:0000313" key="2">
    <source>
        <dbReference type="Proteomes" id="UP001596996"/>
    </source>
</evidence>
<comment type="caution">
    <text evidence="1">The sequence shown here is derived from an EMBL/GenBank/DDBJ whole genome shotgun (WGS) entry which is preliminary data.</text>
</comment>
<reference evidence="2" key="1">
    <citation type="journal article" date="2019" name="Int. J. Syst. Evol. Microbiol.">
        <title>The Global Catalogue of Microorganisms (GCM) 10K type strain sequencing project: providing services to taxonomists for standard genome sequencing and annotation.</title>
        <authorList>
            <consortium name="The Broad Institute Genomics Platform"/>
            <consortium name="The Broad Institute Genome Sequencing Center for Infectious Disease"/>
            <person name="Wu L."/>
            <person name="Ma J."/>
        </authorList>
    </citation>
    <scope>NUCLEOTIDE SEQUENCE [LARGE SCALE GENOMIC DNA]</scope>
    <source>
        <strain evidence="2">CCUG 61707</strain>
    </source>
</reference>
<keyword evidence="2" id="KW-1185">Reference proteome</keyword>
<dbReference type="RefSeq" id="WP_380819067.1">
    <property type="nucleotide sequence ID" value="NZ_JBHTJN010000008.1"/>
</dbReference>
<evidence type="ECO:0000313" key="1">
    <source>
        <dbReference type="EMBL" id="MFD0965796.1"/>
    </source>
</evidence>
<dbReference type="PIRSF" id="PIRSF004982">
    <property type="entry name" value="SlP"/>
    <property type="match status" value="1"/>
</dbReference>
<proteinExistence type="predicted"/>
<dbReference type="Pfam" id="PF03843">
    <property type="entry name" value="Slp"/>
    <property type="match status" value="1"/>
</dbReference>
<dbReference type="PANTHER" id="PTHR37530">
    <property type="entry name" value="OUTER MEMBRANE PROTEIN SLP"/>
    <property type="match status" value="1"/>
</dbReference>
<dbReference type="NCBIfam" id="TIGR00752">
    <property type="entry name" value="slp"/>
    <property type="match status" value="1"/>
</dbReference>
<accession>A0ABW3I782</accession>
<organism evidence="1 2">
    <name type="scientific">Seminibacterium arietis</name>
    <dbReference type="NCBI Taxonomy" id="1173502"/>
    <lineage>
        <taxon>Bacteria</taxon>
        <taxon>Pseudomonadati</taxon>
        <taxon>Pseudomonadota</taxon>
        <taxon>Gammaproteobacteria</taxon>
        <taxon>Pasteurellales</taxon>
        <taxon>Pasteurellaceae</taxon>
        <taxon>Seminibacterium</taxon>
    </lineage>
</organism>
<keyword evidence="1" id="KW-0449">Lipoprotein</keyword>
<gene>
    <name evidence="1" type="ORF">ACFQ02_02860</name>
</gene>
<dbReference type="Proteomes" id="UP001596996">
    <property type="component" value="Unassembled WGS sequence"/>
</dbReference>
<protein>
    <submittedName>
        <fullName evidence="1">Slp family lipoprotein</fullName>
    </submittedName>
</protein>
<dbReference type="PANTHER" id="PTHR37530:SF1">
    <property type="entry name" value="OUTER MEMBRANE PROTEIN SLP"/>
    <property type="match status" value="1"/>
</dbReference>
<dbReference type="InterPro" id="IPR004658">
    <property type="entry name" value="OMP_Slp"/>
</dbReference>
<sequence length="183" mass="21021">MKKFTLITICCVFLTACISIPPGLQTENVDIQALTQINAEDYTCGCKKVRLGGQIISAVALKKQTKLEILSFPISKYSAKPNLEKQSDGRFIAYLEGFVDPKVLQDQYITVVGKLILQEKGNIDQAEYTYPVVQVENYKRWNVSLEYYDPNDWEGSPLFRRSMFNIYADSIWKPLIKIHYQLH</sequence>